<accession>A0A7T8GLD1</accession>
<dbReference type="Proteomes" id="UP000595437">
    <property type="component" value="Chromosome 20"/>
</dbReference>
<evidence type="ECO:0000313" key="1">
    <source>
        <dbReference type="EMBL" id="QQP32474.1"/>
    </source>
</evidence>
<reference evidence="2" key="1">
    <citation type="submission" date="2021-01" db="EMBL/GenBank/DDBJ databases">
        <title>Caligus Genome Assembly.</title>
        <authorList>
            <person name="Gallardo-Escarate C."/>
        </authorList>
    </citation>
    <scope>NUCLEOTIDE SEQUENCE [LARGE SCALE GENOMIC DNA]</scope>
</reference>
<organism evidence="1 2">
    <name type="scientific">Caligus rogercresseyi</name>
    <name type="common">Sea louse</name>
    <dbReference type="NCBI Taxonomy" id="217165"/>
    <lineage>
        <taxon>Eukaryota</taxon>
        <taxon>Metazoa</taxon>
        <taxon>Ecdysozoa</taxon>
        <taxon>Arthropoda</taxon>
        <taxon>Crustacea</taxon>
        <taxon>Multicrustacea</taxon>
        <taxon>Hexanauplia</taxon>
        <taxon>Copepoda</taxon>
        <taxon>Siphonostomatoida</taxon>
        <taxon>Caligidae</taxon>
        <taxon>Caligus</taxon>
    </lineage>
</organism>
<evidence type="ECO:0000313" key="2">
    <source>
        <dbReference type="Proteomes" id="UP000595437"/>
    </source>
</evidence>
<keyword evidence="2" id="KW-1185">Reference proteome</keyword>
<dbReference type="EMBL" id="CP045909">
    <property type="protein sequence ID" value="QQP32474.1"/>
    <property type="molecule type" value="Genomic_DNA"/>
</dbReference>
<dbReference type="AlphaFoldDB" id="A0A7T8GLD1"/>
<sequence length="93" mass="10501">MGGHSWHIHKRLGLRHSVGGQAYITRWAGLDPLRPAHPAGPENNGRRYPEHALIHLSFRVKIWVELACWITQSQIIELLCGLKNGIGHYTTGF</sequence>
<proteinExistence type="predicted"/>
<protein>
    <submittedName>
        <fullName evidence="1">PiggyBac transposable elementderived protein 3like</fullName>
    </submittedName>
</protein>
<name>A0A7T8GLD1_CALRO</name>
<gene>
    <name evidence="1" type="ORF">FKW44_024797</name>
</gene>